<proteinExistence type="predicted"/>
<feature type="compositionally biased region" description="Basic residues" evidence="1">
    <location>
        <begin position="422"/>
        <end position="431"/>
    </location>
</feature>
<feature type="region of interest" description="Disordered" evidence="1">
    <location>
        <begin position="547"/>
        <end position="589"/>
    </location>
</feature>
<dbReference type="Proteomes" id="UP000559256">
    <property type="component" value="Unassembled WGS sequence"/>
</dbReference>
<evidence type="ECO:0008006" key="4">
    <source>
        <dbReference type="Google" id="ProtNLM"/>
    </source>
</evidence>
<feature type="compositionally biased region" description="Low complexity" evidence="1">
    <location>
        <begin position="570"/>
        <end position="589"/>
    </location>
</feature>
<evidence type="ECO:0000313" key="3">
    <source>
        <dbReference type="Proteomes" id="UP000559256"/>
    </source>
</evidence>
<feature type="region of interest" description="Disordered" evidence="1">
    <location>
        <begin position="437"/>
        <end position="456"/>
    </location>
</feature>
<keyword evidence="3" id="KW-1185">Reference proteome</keyword>
<dbReference type="OrthoDB" id="3353982at2759"/>
<comment type="caution">
    <text evidence="2">The sequence shown here is derived from an EMBL/GenBank/DDBJ whole genome shotgun (WGS) entry which is preliminary data.</text>
</comment>
<organism evidence="2 3">
    <name type="scientific">Tetrapyrgos nigripes</name>
    <dbReference type="NCBI Taxonomy" id="182062"/>
    <lineage>
        <taxon>Eukaryota</taxon>
        <taxon>Fungi</taxon>
        <taxon>Dikarya</taxon>
        <taxon>Basidiomycota</taxon>
        <taxon>Agaricomycotina</taxon>
        <taxon>Agaricomycetes</taxon>
        <taxon>Agaricomycetidae</taxon>
        <taxon>Agaricales</taxon>
        <taxon>Marasmiineae</taxon>
        <taxon>Marasmiaceae</taxon>
        <taxon>Tetrapyrgos</taxon>
    </lineage>
</organism>
<reference evidence="2 3" key="1">
    <citation type="journal article" date="2020" name="ISME J.">
        <title>Uncovering the hidden diversity of litter-decomposition mechanisms in mushroom-forming fungi.</title>
        <authorList>
            <person name="Floudas D."/>
            <person name="Bentzer J."/>
            <person name="Ahren D."/>
            <person name="Johansson T."/>
            <person name="Persson P."/>
            <person name="Tunlid A."/>
        </authorList>
    </citation>
    <scope>NUCLEOTIDE SEQUENCE [LARGE SCALE GENOMIC DNA]</scope>
    <source>
        <strain evidence="2 3">CBS 291.85</strain>
    </source>
</reference>
<dbReference type="EMBL" id="JAACJM010000114">
    <property type="protein sequence ID" value="KAF5345209.1"/>
    <property type="molecule type" value="Genomic_DNA"/>
</dbReference>
<feature type="compositionally biased region" description="Polar residues" evidence="1">
    <location>
        <begin position="547"/>
        <end position="565"/>
    </location>
</feature>
<feature type="compositionally biased region" description="Polar residues" evidence="1">
    <location>
        <begin position="437"/>
        <end position="455"/>
    </location>
</feature>
<dbReference type="AlphaFoldDB" id="A0A8H5FQB9"/>
<accession>A0A8H5FQB9</accession>
<evidence type="ECO:0000313" key="2">
    <source>
        <dbReference type="EMBL" id="KAF5345209.1"/>
    </source>
</evidence>
<gene>
    <name evidence="2" type="ORF">D9758_009656</name>
</gene>
<protein>
    <recommendedName>
        <fullName evidence="4">F-box domain-containing protein</fullName>
    </recommendedName>
</protein>
<sequence length="684" mass="75032">MLQDLPTELYEAILSHVPESELPQTTLSLTRVFPYHGISTRALFRDVRLKDAEQVLQLYRRLRKQSADNQEEDPAPTWVRTFNLETWTADAEIVLNLVQLLPNLTRLVLWIGLLVLWIGPTNFMPEHLEEMFDLRRKSQGSRCLSCVGKLEYLSFRFRPYVRQASYYHFLKGAYFDSALEAISCWPSTNLPKLSIIQDPLTTESSTSAGSDVQVAPPSVSFSSGLPKLNHDFAQPLVFFRLDTTVPELLRSDAIRLSLTSFRIRLPARSLMRSLTHAPPPNPPSFGAPVTPGEAPTYRYSVPPRNSHLPPSPYLKLLDLSTSSVSEDAIALILVRYPALTHLIADDCGILKGELGHRDGGQEWAKLSKECALAGSLRAKNREKKVKQWIEEEKTAAMNKQDATGSRGREHSQAGEGESSAAGRRRPKKGRKGLATATISLKKNDAQNHNGANTISRPRADPALFIQKIRILPPTPTLQAFSTSLVVPAGSIPAEAADILSSTNDLWERGWAEGIKILTAIRNRLRASWRTGSVRVLRFATVEEMQSGVGSASSYESDSSRPQTPDGNGGSSRSPARSISSLSSHLSGKSEMNYGEEGLGGLVDVVDESEFDVNLIGTPAGNAPVLCLAGSSEVYNPVVVRAQASSLAGSVHAGRSRPGDNLRVVRPHAEGCPHELGKDTWLDSW</sequence>
<evidence type="ECO:0000256" key="1">
    <source>
        <dbReference type="SAM" id="MobiDB-lite"/>
    </source>
</evidence>
<feature type="region of interest" description="Disordered" evidence="1">
    <location>
        <begin position="394"/>
        <end position="432"/>
    </location>
</feature>
<name>A0A8H5FQB9_9AGAR</name>